<name>A0ABS6KIQ0_9MYCO</name>
<evidence type="ECO:0000259" key="3">
    <source>
        <dbReference type="Pfam" id="PF00296"/>
    </source>
</evidence>
<dbReference type="EMBL" id="VOMB01000009">
    <property type="protein sequence ID" value="MBU9763439.1"/>
    <property type="molecule type" value="Genomic_DNA"/>
</dbReference>
<keyword evidence="1" id="KW-0560">Oxidoreductase</keyword>
<evidence type="ECO:0000256" key="1">
    <source>
        <dbReference type="ARBA" id="ARBA00023002"/>
    </source>
</evidence>
<evidence type="ECO:0000313" key="5">
    <source>
        <dbReference type="Proteomes" id="UP000812982"/>
    </source>
</evidence>
<keyword evidence="2" id="KW-0503">Monooxygenase</keyword>
<dbReference type="PANTHER" id="PTHR30137">
    <property type="entry name" value="LUCIFERASE-LIKE MONOOXYGENASE"/>
    <property type="match status" value="1"/>
</dbReference>
<dbReference type="PANTHER" id="PTHR30137:SF8">
    <property type="entry name" value="BLR5498 PROTEIN"/>
    <property type="match status" value="1"/>
</dbReference>
<protein>
    <submittedName>
        <fullName evidence="4">LLM class flavin-dependent oxidoreductase</fullName>
    </submittedName>
</protein>
<evidence type="ECO:0000313" key="4">
    <source>
        <dbReference type="EMBL" id="MBU9763439.1"/>
    </source>
</evidence>
<dbReference type="InterPro" id="IPR050766">
    <property type="entry name" value="Bact_Lucif_Oxidored"/>
</dbReference>
<evidence type="ECO:0000256" key="2">
    <source>
        <dbReference type="ARBA" id="ARBA00023033"/>
    </source>
</evidence>
<gene>
    <name evidence="4" type="ORF">FR943_06230</name>
</gene>
<dbReference type="Pfam" id="PF00296">
    <property type="entry name" value="Bac_luciferase"/>
    <property type="match status" value="1"/>
</dbReference>
<organism evidence="4 5">
    <name type="scientific">[Mycobacterium] fortunisiensis</name>
    <dbReference type="NCBI Taxonomy" id="2600579"/>
    <lineage>
        <taxon>Bacteria</taxon>
        <taxon>Bacillati</taxon>
        <taxon>Actinomycetota</taxon>
        <taxon>Actinomycetes</taxon>
        <taxon>Mycobacteriales</taxon>
        <taxon>Mycobacteriaceae</taxon>
        <taxon>Mycolicibacterium</taxon>
    </lineage>
</organism>
<proteinExistence type="predicted"/>
<dbReference type="Proteomes" id="UP000812982">
    <property type="component" value="Unassembled WGS sequence"/>
</dbReference>
<dbReference type="InterPro" id="IPR011251">
    <property type="entry name" value="Luciferase-like_dom"/>
</dbReference>
<comment type="caution">
    <text evidence="4">The sequence shown here is derived from an EMBL/GenBank/DDBJ whole genome shotgun (WGS) entry which is preliminary data.</text>
</comment>
<keyword evidence="5" id="KW-1185">Reference proteome</keyword>
<accession>A0ABS6KIQ0</accession>
<dbReference type="RefSeq" id="WP_217155477.1">
    <property type="nucleotide sequence ID" value="NZ_VOMB01000009.1"/>
</dbReference>
<reference evidence="4 5" key="1">
    <citation type="journal article" date="2021" name="Sci. Rep.">
        <title>Phenotypic and genomic hallmarks of a novel, potentially pathogenic rapidly growing Mycobacterium species related to the Mycobacterium fortuitum complex.</title>
        <authorList>
            <person name="Gharbi R."/>
            <person name="Khanna V."/>
            <person name="Frigui W."/>
            <person name="Mhenni B."/>
            <person name="Brosch R."/>
            <person name="Mardassi H."/>
        </authorList>
    </citation>
    <scope>NUCLEOTIDE SEQUENCE [LARGE SCALE GENOMIC DNA]</scope>
    <source>
        <strain evidence="4 5">TNTM28</strain>
    </source>
</reference>
<feature type="domain" description="Luciferase-like" evidence="3">
    <location>
        <begin position="34"/>
        <end position="321"/>
    </location>
</feature>
<sequence length="369" mass="41139">MRFGICLQALNSADWERVIAEDWTRPPVVPDHVLWEENIHLGLLAEPLGFDSMWTTEHHFGPHCMEPNPLELLAYFAGATKTIDFGTMVIVLPWHHPLQVAEEIALFDILLQGRKLSVGVGRGLGQSEFAGFGIDMAESRGRFVESIEILKLALTKERFSYDGEFYQIPETSTRPRPRSTDLIDNMLGVFTSPQSLTTVAQAGLNPMFVAAQSADVIRSQVAEFNDLRSGLGLPAAKPIVHQWVYCTETEEDARKMGKRYITQLGVETNHHYNLGDAAHWDGIKGYEYQLDQAKNGLVGNMDLHLVGTPEQCIERVQRLREITNCSEIVGLFHFGGMPIETAEKSMRLFADEVMPAVRAMDADAAAATL</sequence>